<sequence>MPTEAAPSLRRISESITFFCSQFCPGDVIVKARDWANSRTPASAPEIGGFHTPVERDVLRILLRGQAPAIVMLARAAEGWRAPKPLGVAIREAGAAGRARILSPFPATQRRTTVASAARRNRHILTLADPILIAHASPGGKTEALAKEALARGLTLLTFPSPHNAHLIALGAELA</sequence>
<keyword evidence="2" id="KW-1185">Reference proteome</keyword>
<organism evidence="1 2">
    <name type="scientific">Tsuneonella aeria</name>
    <dbReference type="NCBI Taxonomy" id="1837929"/>
    <lineage>
        <taxon>Bacteria</taxon>
        <taxon>Pseudomonadati</taxon>
        <taxon>Pseudomonadota</taxon>
        <taxon>Alphaproteobacteria</taxon>
        <taxon>Sphingomonadales</taxon>
        <taxon>Erythrobacteraceae</taxon>
        <taxon>Tsuneonella</taxon>
    </lineage>
</organism>
<dbReference type="Gene3D" id="3.40.50.450">
    <property type="match status" value="1"/>
</dbReference>
<dbReference type="Proteomes" id="UP000439522">
    <property type="component" value="Unassembled WGS sequence"/>
</dbReference>
<dbReference type="EMBL" id="WTZA01000002">
    <property type="protein sequence ID" value="MXO75736.1"/>
    <property type="molecule type" value="Genomic_DNA"/>
</dbReference>
<gene>
    <name evidence="1" type="ORF">GRI40_10955</name>
</gene>
<reference evidence="1 2" key="1">
    <citation type="submission" date="2019-12" db="EMBL/GenBank/DDBJ databases">
        <title>Genomic-based taxomic classification of the family Erythrobacteraceae.</title>
        <authorList>
            <person name="Xu L."/>
        </authorList>
    </citation>
    <scope>NUCLEOTIDE SEQUENCE [LARGE SCALE GENOMIC DNA]</scope>
    <source>
        <strain evidence="1 2">100921-2</strain>
    </source>
</reference>
<evidence type="ECO:0000313" key="1">
    <source>
        <dbReference type="EMBL" id="MXO75736.1"/>
    </source>
</evidence>
<proteinExistence type="predicted"/>
<evidence type="ECO:0000313" key="2">
    <source>
        <dbReference type="Proteomes" id="UP000439522"/>
    </source>
</evidence>
<dbReference type="AlphaFoldDB" id="A0A6I4TGG4"/>
<protein>
    <submittedName>
        <fullName evidence="1">Uncharacterized protein</fullName>
    </submittedName>
</protein>
<comment type="caution">
    <text evidence="1">The sequence shown here is derived from an EMBL/GenBank/DDBJ whole genome shotgun (WGS) entry which is preliminary data.</text>
</comment>
<name>A0A6I4TGG4_9SPHN</name>
<dbReference type="OrthoDB" id="273460at2"/>
<accession>A0A6I4TGG4</accession>